<keyword evidence="2 9" id="KW-0028">Amino-acid biosynthesis</keyword>
<keyword evidence="9" id="KW-0479">Metal-binding</keyword>
<dbReference type="AlphaFoldDB" id="A0A1H2IBZ7"/>
<dbReference type="Gene3D" id="1.20.970.10">
    <property type="entry name" value="Transferase, Pyrimidine Nucleoside Phosphorylase, Chain C"/>
    <property type="match status" value="1"/>
</dbReference>
<comment type="caution">
    <text evidence="9">Lacks conserved residue(s) required for the propagation of feature annotation.</text>
</comment>
<dbReference type="SUPFAM" id="SSF47648">
    <property type="entry name" value="Nucleoside phosphorylase/phosphoribosyltransferase N-terminal domain"/>
    <property type="match status" value="1"/>
</dbReference>
<accession>A0A1H2IBZ7</accession>
<evidence type="ECO:0000313" key="12">
    <source>
        <dbReference type="EMBL" id="SDU41662.1"/>
    </source>
</evidence>
<name>A0A1H2IBZ7_9ACTN</name>
<dbReference type="STRING" id="158898.SAMN04488548_1341028"/>
<dbReference type="GO" id="GO:0005829">
    <property type="term" value="C:cytosol"/>
    <property type="evidence" value="ECO:0007669"/>
    <property type="project" value="TreeGrafter"/>
</dbReference>
<evidence type="ECO:0000256" key="4">
    <source>
        <dbReference type="ARBA" id="ARBA00022679"/>
    </source>
</evidence>
<dbReference type="GO" id="GO:0000287">
    <property type="term" value="F:magnesium ion binding"/>
    <property type="evidence" value="ECO:0007669"/>
    <property type="project" value="UniProtKB-UniRule"/>
</dbReference>
<evidence type="ECO:0000313" key="13">
    <source>
        <dbReference type="Proteomes" id="UP000183180"/>
    </source>
</evidence>
<evidence type="ECO:0000256" key="3">
    <source>
        <dbReference type="ARBA" id="ARBA00022676"/>
    </source>
</evidence>
<feature type="binding site" evidence="9">
    <location>
        <position position="113"/>
    </location>
    <ligand>
        <name>5-phospho-alpha-D-ribose 1-diphosphate</name>
        <dbReference type="ChEBI" id="CHEBI:58017"/>
    </ligand>
</feature>
<evidence type="ECO:0000256" key="9">
    <source>
        <dbReference type="HAMAP-Rule" id="MF_00211"/>
    </source>
</evidence>
<keyword evidence="6 9" id="KW-0057">Aromatic amino acid biosynthesis</keyword>
<feature type="binding site" evidence="9">
    <location>
        <position position="117"/>
    </location>
    <ligand>
        <name>Mg(2+)</name>
        <dbReference type="ChEBI" id="CHEBI:18420"/>
        <label>1</label>
    </ligand>
</feature>
<dbReference type="PANTHER" id="PTHR43285">
    <property type="entry name" value="ANTHRANILATE PHOSPHORIBOSYLTRANSFERASE"/>
    <property type="match status" value="1"/>
</dbReference>
<dbReference type="InterPro" id="IPR036320">
    <property type="entry name" value="Glycosyl_Trfase_fam3_N_dom_sf"/>
</dbReference>
<protein>
    <recommendedName>
        <fullName evidence="9">Anthranilate phosphoribosyltransferase</fullName>
        <ecNumber evidence="9">2.4.2.18</ecNumber>
    </recommendedName>
</protein>
<feature type="binding site" evidence="9">
    <location>
        <position position="105"/>
    </location>
    <ligand>
        <name>5-phospho-alpha-D-ribose 1-diphosphate</name>
        <dbReference type="ChEBI" id="CHEBI:58017"/>
    </ligand>
</feature>
<comment type="cofactor">
    <cofactor evidence="9">
        <name>Mg(2+)</name>
        <dbReference type="ChEBI" id="CHEBI:18420"/>
    </cofactor>
    <text evidence="9">Binds 2 magnesium ions per monomer.</text>
</comment>
<dbReference type="SUPFAM" id="SSF52418">
    <property type="entry name" value="Nucleoside phosphorylase/phosphoribosyltransferase catalytic domain"/>
    <property type="match status" value="1"/>
</dbReference>
<keyword evidence="4 9" id="KW-0808">Transferase</keyword>
<evidence type="ECO:0000256" key="7">
    <source>
        <dbReference type="ARBA" id="ARBA00052328"/>
    </source>
</evidence>
<evidence type="ECO:0000256" key="2">
    <source>
        <dbReference type="ARBA" id="ARBA00022605"/>
    </source>
</evidence>
<comment type="pathway">
    <text evidence="1 9">Amino-acid biosynthesis; L-tryptophan biosynthesis; L-tryptophan from chorismate: step 2/5.</text>
</comment>
<proteinExistence type="inferred from homology"/>
<feature type="binding site" evidence="9">
    <location>
        <position position="249"/>
    </location>
    <ligand>
        <name>Mg(2+)</name>
        <dbReference type="ChEBI" id="CHEBI:18420"/>
        <label>2</label>
    </ligand>
</feature>
<feature type="binding site" evidence="9">
    <location>
        <begin position="133"/>
        <end position="141"/>
    </location>
    <ligand>
        <name>5-phospho-alpha-D-ribose 1-diphosphate</name>
        <dbReference type="ChEBI" id="CHEBI:58017"/>
    </ligand>
</feature>
<dbReference type="FunFam" id="3.40.1030.10:FF:000002">
    <property type="entry name" value="Anthranilate phosphoribosyltransferase"/>
    <property type="match status" value="1"/>
</dbReference>
<dbReference type="GO" id="GO:0000162">
    <property type="term" value="P:L-tryptophan biosynthetic process"/>
    <property type="evidence" value="ECO:0007669"/>
    <property type="project" value="UniProtKB-UniRule"/>
</dbReference>
<dbReference type="Gene3D" id="3.40.1030.10">
    <property type="entry name" value="Nucleoside phosphorylase/phosphoribosyltransferase catalytic domain"/>
    <property type="match status" value="1"/>
</dbReference>
<comment type="similarity">
    <text evidence="8">In the C-terminal section; belongs to the anthranilate phosphoribosyltransferase family.</text>
</comment>
<evidence type="ECO:0000259" key="10">
    <source>
        <dbReference type="Pfam" id="PF00591"/>
    </source>
</evidence>
<dbReference type="EC" id="2.4.2.18" evidence="9"/>
<evidence type="ECO:0000256" key="5">
    <source>
        <dbReference type="ARBA" id="ARBA00022822"/>
    </source>
</evidence>
<feature type="binding site" evidence="9">
    <location>
        <position position="145"/>
    </location>
    <ligand>
        <name>5-phospho-alpha-D-ribose 1-diphosphate</name>
        <dbReference type="ChEBI" id="CHEBI:58017"/>
    </ligand>
</feature>
<dbReference type="InterPro" id="IPR035902">
    <property type="entry name" value="Nuc_phospho_transferase"/>
</dbReference>
<feature type="binding site" evidence="9">
    <location>
        <position position="191"/>
    </location>
    <ligand>
        <name>anthranilate</name>
        <dbReference type="ChEBI" id="CHEBI:16567"/>
        <label>2</label>
    </ligand>
</feature>
<dbReference type="PANTHER" id="PTHR43285:SF2">
    <property type="entry name" value="ANTHRANILATE PHOSPHORIBOSYLTRANSFERASE"/>
    <property type="match status" value="1"/>
</dbReference>
<reference evidence="12 13" key="1">
    <citation type="submission" date="2016-10" db="EMBL/GenBank/DDBJ databases">
        <authorList>
            <person name="de Groot N.N."/>
        </authorList>
    </citation>
    <scope>NUCLEOTIDE SEQUENCE [LARGE SCALE GENOMIC DNA]</scope>
    <source>
        <strain evidence="12 13">DSM 44215</strain>
    </source>
</reference>
<evidence type="ECO:0000256" key="6">
    <source>
        <dbReference type="ARBA" id="ARBA00023141"/>
    </source>
</evidence>
<sequence length="376" mass="37693">MVCTAASVGCGGALGSVPVSTAQSAFTWPQILGKITDRIDLSAEEAGWAMNEIMTDSASGAQIAAFGVGVKMKGAASGELVGLAQAMLDHATLVEVSRPAVDVVGTGGDRSHTVNISTMTSIVIAAAGVAVVKHGNRAASSKSGGADVLEALGVDITLSADAVARCVDELGIGFCFAPVFHPAFRFTGPPRKEIGIPTVFNVLGPLTNPARPTAGLIGCAFADLAPVLASAFADRGGSALVVRGDDGLDELTTTTTSTVWQVIGGQVIQLSIDPTDLGIARVQLSALQGGDAVANAAIARELFAGTTGPVRDAVLLNSAGAIVAFEQQAPMTSAELTEALGAAKDRAADAIDSGAAATLLDRWASLSTRLGSAAGN</sequence>
<feature type="domain" description="Glycosyl transferase family 3" evidence="10">
    <location>
        <begin position="99"/>
        <end position="356"/>
    </location>
</feature>
<feature type="binding site" evidence="9">
    <location>
        <position position="105"/>
    </location>
    <ligand>
        <name>anthranilate</name>
        <dbReference type="ChEBI" id="CHEBI:16567"/>
        <label>1</label>
    </ligand>
</feature>
<organism evidence="12 13">
    <name type="scientific">Gordonia westfalica</name>
    <dbReference type="NCBI Taxonomy" id="158898"/>
    <lineage>
        <taxon>Bacteria</taxon>
        <taxon>Bacillati</taxon>
        <taxon>Actinomycetota</taxon>
        <taxon>Actinomycetes</taxon>
        <taxon>Mycobacteriales</taxon>
        <taxon>Gordoniaceae</taxon>
        <taxon>Gordonia</taxon>
    </lineage>
</organism>
<dbReference type="GO" id="GO:0004048">
    <property type="term" value="F:anthranilate phosphoribosyltransferase activity"/>
    <property type="evidence" value="ECO:0007669"/>
    <property type="project" value="UniProtKB-UniRule"/>
</dbReference>
<dbReference type="EMBL" id="FNLM01000034">
    <property type="protein sequence ID" value="SDU41662.1"/>
    <property type="molecule type" value="Genomic_DNA"/>
</dbReference>
<evidence type="ECO:0000259" key="11">
    <source>
        <dbReference type="Pfam" id="PF02885"/>
    </source>
</evidence>
<feature type="domain" description="Glycosyl transferase family 3 N-terminal" evidence="11">
    <location>
        <begin position="30"/>
        <end position="91"/>
    </location>
</feature>
<evidence type="ECO:0000256" key="8">
    <source>
        <dbReference type="ARBA" id="ARBA00061188"/>
    </source>
</evidence>
<dbReference type="Pfam" id="PF00591">
    <property type="entry name" value="Glycos_transf_3"/>
    <property type="match status" value="1"/>
</dbReference>
<feature type="binding site" evidence="9">
    <location>
        <begin position="115"/>
        <end position="118"/>
    </location>
    <ligand>
        <name>5-phospho-alpha-D-ribose 1-diphosphate</name>
        <dbReference type="ChEBI" id="CHEBI:58017"/>
    </ligand>
</feature>
<evidence type="ECO:0000256" key="1">
    <source>
        <dbReference type="ARBA" id="ARBA00004907"/>
    </source>
</evidence>
<keyword evidence="9" id="KW-0460">Magnesium</keyword>
<dbReference type="HAMAP" id="MF_00211">
    <property type="entry name" value="TrpD"/>
    <property type="match status" value="1"/>
</dbReference>
<dbReference type="InterPro" id="IPR005940">
    <property type="entry name" value="Anthranilate_Pribosyl_Tfrase"/>
</dbReference>
<dbReference type="UniPathway" id="UPA00035">
    <property type="reaction ID" value="UER00041"/>
</dbReference>
<keyword evidence="5 9" id="KW-0822">Tryptophan biosynthesis</keyword>
<dbReference type="InterPro" id="IPR017459">
    <property type="entry name" value="Glycosyl_Trfase_fam3_N_dom"/>
</dbReference>
<comment type="function">
    <text evidence="9">Catalyzes the transfer of the phosphoribosyl group of 5-phosphorylribose-1-pyrophosphate (PRPP) to anthranilate to yield N-(5'-phosphoribosyl)-anthranilate (PRA).</text>
</comment>
<feature type="binding site" evidence="9">
    <location>
        <position position="136"/>
    </location>
    <ligand>
        <name>anthranilate</name>
        <dbReference type="ChEBI" id="CHEBI:16567"/>
        <label>1</label>
    </ligand>
</feature>
<feature type="binding site" evidence="9">
    <location>
        <begin position="108"/>
        <end position="109"/>
    </location>
    <ligand>
        <name>5-phospho-alpha-D-ribose 1-diphosphate</name>
        <dbReference type="ChEBI" id="CHEBI:58017"/>
    </ligand>
</feature>
<dbReference type="InterPro" id="IPR000312">
    <property type="entry name" value="Glycosyl_Trfase_fam3"/>
</dbReference>
<comment type="subunit">
    <text evidence="9">Homodimer.</text>
</comment>
<feature type="binding site" evidence="9">
    <location>
        <position position="250"/>
    </location>
    <ligand>
        <name>Mg(2+)</name>
        <dbReference type="ChEBI" id="CHEBI:18420"/>
        <label>2</label>
    </ligand>
</feature>
<dbReference type="Proteomes" id="UP000183180">
    <property type="component" value="Unassembled WGS sequence"/>
</dbReference>
<feature type="binding site" evidence="9">
    <location>
        <position position="250"/>
    </location>
    <ligand>
        <name>Mg(2+)</name>
        <dbReference type="ChEBI" id="CHEBI:18420"/>
        <label>1</label>
    </ligand>
</feature>
<dbReference type="Pfam" id="PF02885">
    <property type="entry name" value="Glycos_trans_3N"/>
    <property type="match status" value="1"/>
</dbReference>
<gene>
    <name evidence="9" type="primary">trpD</name>
    <name evidence="12" type="ORF">SAMN04488548_1341028</name>
</gene>
<keyword evidence="3 9" id="KW-0328">Glycosyltransferase</keyword>
<dbReference type="NCBIfam" id="TIGR01245">
    <property type="entry name" value="trpD"/>
    <property type="match status" value="1"/>
</dbReference>
<comment type="similarity">
    <text evidence="9">Belongs to the anthranilate phosphoribosyltransferase family.</text>
</comment>
<comment type="catalytic activity">
    <reaction evidence="7 9">
        <text>N-(5-phospho-beta-D-ribosyl)anthranilate + diphosphate = 5-phospho-alpha-D-ribose 1-diphosphate + anthranilate</text>
        <dbReference type="Rhea" id="RHEA:11768"/>
        <dbReference type="ChEBI" id="CHEBI:16567"/>
        <dbReference type="ChEBI" id="CHEBI:18277"/>
        <dbReference type="ChEBI" id="CHEBI:33019"/>
        <dbReference type="ChEBI" id="CHEBI:58017"/>
        <dbReference type="EC" id="2.4.2.18"/>
    </reaction>
</comment>